<dbReference type="InterPro" id="IPR003661">
    <property type="entry name" value="HisK_dim/P_dom"/>
</dbReference>
<evidence type="ECO:0000256" key="4">
    <source>
        <dbReference type="ARBA" id="ARBA00022475"/>
    </source>
</evidence>
<evidence type="ECO:0000259" key="17">
    <source>
        <dbReference type="PROSITE" id="PS50885"/>
    </source>
</evidence>
<keyword evidence="5" id="KW-0597">Phosphoprotein</keyword>
<protein>
    <recommendedName>
        <fullName evidence="3">histidine kinase</fullName>
        <ecNumber evidence="3">2.7.13.3</ecNumber>
    </recommendedName>
</protein>
<dbReference type="SMART" id="SM00388">
    <property type="entry name" value="HisKA"/>
    <property type="match status" value="1"/>
</dbReference>
<evidence type="ECO:0000256" key="8">
    <source>
        <dbReference type="ARBA" id="ARBA00022741"/>
    </source>
</evidence>
<dbReference type="PANTHER" id="PTHR45528:SF1">
    <property type="entry name" value="SENSOR HISTIDINE KINASE CPXA"/>
    <property type="match status" value="1"/>
</dbReference>
<dbReference type="InterPro" id="IPR050398">
    <property type="entry name" value="HssS/ArlS-like"/>
</dbReference>
<feature type="region of interest" description="Disordered" evidence="14">
    <location>
        <begin position="53"/>
        <end position="73"/>
    </location>
</feature>
<dbReference type="GO" id="GO:0005524">
    <property type="term" value="F:ATP binding"/>
    <property type="evidence" value="ECO:0007669"/>
    <property type="project" value="UniProtKB-KW"/>
</dbReference>
<dbReference type="SUPFAM" id="SSF158472">
    <property type="entry name" value="HAMP domain-like"/>
    <property type="match status" value="1"/>
</dbReference>
<dbReference type="Pfam" id="PF00512">
    <property type="entry name" value="HisKA"/>
    <property type="match status" value="1"/>
</dbReference>
<evidence type="ECO:0000256" key="6">
    <source>
        <dbReference type="ARBA" id="ARBA00022679"/>
    </source>
</evidence>
<evidence type="ECO:0000256" key="10">
    <source>
        <dbReference type="ARBA" id="ARBA00022840"/>
    </source>
</evidence>
<reference evidence="18 19" key="1">
    <citation type="submission" date="2008-05" db="EMBL/GenBank/DDBJ databases">
        <title>Complete sequence of chromosome of Geobacter lovleyi SZ.</title>
        <authorList>
            <consortium name="US DOE Joint Genome Institute"/>
            <person name="Lucas S."/>
            <person name="Copeland A."/>
            <person name="Lapidus A."/>
            <person name="Glavina del Rio T."/>
            <person name="Dalin E."/>
            <person name="Tice H."/>
            <person name="Bruce D."/>
            <person name="Goodwin L."/>
            <person name="Pitluck S."/>
            <person name="Chertkov O."/>
            <person name="Meincke L."/>
            <person name="Brettin T."/>
            <person name="Detter J.C."/>
            <person name="Han C."/>
            <person name="Tapia R."/>
            <person name="Kuske C.R."/>
            <person name="Schmutz J."/>
            <person name="Larimer F."/>
            <person name="Land M."/>
            <person name="Hauser L."/>
            <person name="Kyrpides N."/>
            <person name="Mikhailova N."/>
            <person name="Sung Y."/>
            <person name="Fletcher K.E."/>
            <person name="Ritalahti K.M."/>
            <person name="Loeffler F.E."/>
            <person name="Richardson P."/>
        </authorList>
    </citation>
    <scope>NUCLEOTIDE SEQUENCE [LARGE SCALE GENOMIC DNA]</scope>
    <source>
        <strain evidence="19">ATCC BAA-1151 / DSM 17278 / SZ</strain>
    </source>
</reference>
<feature type="domain" description="HAMP" evidence="17">
    <location>
        <begin position="105"/>
        <end position="160"/>
    </location>
</feature>
<evidence type="ECO:0000259" key="16">
    <source>
        <dbReference type="PROSITE" id="PS50109"/>
    </source>
</evidence>
<dbReference type="Pfam" id="PF00672">
    <property type="entry name" value="HAMP"/>
    <property type="match status" value="1"/>
</dbReference>
<dbReference type="GO" id="GO:0005886">
    <property type="term" value="C:plasma membrane"/>
    <property type="evidence" value="ECO:0007669"/>
    <property type="project" value="UniProtKB-SubCell"/>
</dbReference>
<evidence type="ECO:0000256" key="3">
    <source>
        <dbReference type="ARBA" id="ARBA00012438"/>
    </source>
</evidence>
<dbReference type="PANTHER" id="PTHR45528">
    <property type="entry name" value="SENSOR HISTIDINE KINASE CPXA"/>
    <property type="match status" value="1"/>
</dbReference>
<dbReference type="InterPro" id="IPR003594">
    <property type="entry name" value="HATPase_dom"/>
</dbReference>
<dbReference type="Gene3D" id="6.10.340.10">
    <property type="match status" value="1"/>
</dbReference>
<dbReference type="RefSeq" id="WP_012468148.1">
    <property type="nucleotide sequence ID" value="NC_010814.1"/>
</dbReference>
<evidence type="ECO:0000313" key="19">
    <source>
        <dbReference type="Proteomes" id="UP000002420"/>
    </source>
</evidence>
<dbReference type="SUPFAM" id="SSF47384">
    <property type="entry name" value="Homodimeric domain of signal transducing histidine kinase"/>
    <property type="match status" value="1"/>
</dbReference>
<sequence>MRTLFFKLFVAFLLAMSISGAVFFSLAFWARSQQQEHHPTLSADQLRHELKPLLQPLPPKHGPDGMGPPPPLAGHPPPPPFFMLLGFQVGIFLVVGGCICYLLAWRITAPVRRLRQAVQQLADGNLQARTGIATGRRGDEITDLGSDFDRMAERIEALVLSQRQLVRDISHELRSPLARLQVALGLARRNAPPRTEQALDRIEREGERLNELIGELLTLSLLENGASFSASEPVEMQALLAEIVEDASFEAAESSRRVQLTAVPALVAGNRELLRRALENVVRNALHYTAEESCVQVASGLENSTLVIRVLDQGPGVPDEMLSAIFQPFYRVAEARDRLSGGTGIGLAITARAVALHGGSVKAVNRPEAGLEVEIRLPVMPLEKKTASC</sequence>
<dbReference type="SUPFAM" id="SSF55874">
    <property type="entry name" value="ATPase domain of HSP90 chaperone/DNA topoisomerase II/histidine kinase"/>
    <property type="match status" value="1"/>
</dbReference>
<keyword evidence="9 18" id="KW-0418">Kinase</keyword>
<name>B3E9C3_TRIL1</name>
<dbReference type="Pfam" id="PF02518">
    <property type="entry name" value="HATPase_c"/>
    <property type="match status" value="1"/>
</dbReference>
<keyword evidence="4" id="KW-1003">Cell membrane</keyword>
<dbReference type="GO" id="GO:0000155">
    <property type="term" value="F:phosphorelay sensor kinase activity"/>
    <property type="evidence" value="ECO:0007669"/>
    <property type="project" value="InterPro"/>
</dbReference>
<dbReference type="InterPro" id="IPR005467">
    <property type="entry name" value="His_kinase_dom"/>
</dbReference>
<keyword evidence="12" id="KW-0902">Two-component regulatory system</keyword>
<comment type="subcellular location">
    <subcellularLocation>
        <location evidence="2">Cell membrane</location>
        <topology evidence="2">Multi-pass membrane protein</topology>
    </subcellularLocation>
</comment>
<keyword evidence="11 15" id="KW-1133">Transmembrane helix</keyword>
<keyword evidence="7 15" id="KW-0812">Transmembrane</keyword>
<evidence type="ECO:0000256" key="2">
    <source>
        <dbReference type="ARBA" id="ARBA00004651"/>
    </source>
</evidence>
<evidence type="ECO:0000256" key="9">
    <source>
        <dbReference type="ARBA" id="ARBA00022777"/>
    </source>
</evidence>
<keyword evidence="10" id="KW-0067">ATP-binding</keyword>
<evidence type="ECO:0000256" key="1">
    <source>
        <dbReference type="ARBA" id="ARBA00000085"/>
    </source>
</evidence>
<organism evidence="18 19">
    <name type="scientific">Trichlorobacter lovleyi (strain ATCC BAA-1151 / DSM 17278 / SZ)</name>
    <name type="common">Geobacter lovleyi</name>
    <dbReference type="NCBI Taxonomy" id="398767"/>
    <lineage>
        <taxon>Bacteria</taxon>
        <taxon>Pseudomonadati</taxon>
        <taxon>Thermodesulfobacteriota</taxon>
        <taxon>Desulfuromonadia</taxon>
        <taxon>Geobacterales</taxon>
        <taxon>Geobacteraceae</taxon>
        <taxon>Trichlorobacter</taxon>
    </lineage>
</organism>
<accession>B3E9C3</accession>
<dbReference type="KEGG" id="glo:Glov_0051"/>
<dbReference type="InterPro" id="IPR003660">
    <property type="entry name" value="HAMP_dom"/>
</dbReference>
<keyword evidence="6" id="KW-0808">Transferase</keyword>
<dbReference type="Gene3D" id="1.10.287.130">
    <property type="match status" value="1"/>
</dbReference>
<gene>
    <name evidence="18" type="ordered locus">Glov_0051</name>
</gene>
<dbReference type="OrthoDB" id="9815202at2"/>
<dbReference type="EC" id="2.7.13.3" evidence="3"/>
<dbReference type="PRINTS" id="PR00344">
    <property type="entry name" value="BCTRLSENSOR"/>
</dbReference>
<dbReference type="PROSITE" id="PS50109">
    <property type="entry name" value="HIS_KIN"/>
    <property type="match status" value="1"/>
</dbReference>
<dbReference type="EMBL" id="CP001089">
    <property type="protein sequence ID" value="ACD93789.1"/>
    <property type="molecule type" value="Genomic_DNA"/>
</dbReference>
<dbReference type="InterPro" id="IPR036097">
    <property type="entry name" value="HisK_dim/P_sf"/>
</dbReference>
<keyword evidence="13 15" id="KW-0472">Membrane</keyword>
<dbReference type="SMART" id="SM00387">
    <property type="entry name" value="HATPase_c"/>
    <property type="match status" value="1"/>
</dbReference>
<feature type="domain" description="Histidine kinase" evidence="16">
    <location>
        <begin position="168"/>
        <end position="381"/>
    </location>
</feature>
<dbReference type="CDD" id="cd06225">
    <property type="entry name" value="HAMP"/>
    <property type="match status" value="1"/>
</dbReference>
<dbReference type="HOGENOM" id="CLU_000445_89_27_7"/>
<dbReference type="InterPro" id="IPR004358">
    <property type="entry name" value="Sig_transdc_His_kin-like_C"/>
</dbReference>
<dbReference type="InterPro" id="IPR036890">
    <property type="entry name" value="HATPase_C_sf"/>
</dbReference>
<comment type="catalytic activity">
    <reaction evidence="1">
        <text>ATP + protein L-histidine = ADP + protein N-phospho-L-histidine.</text>
        <dbReference type="EC" id="2.7.13.3"/>
    </reaction>
</comment>
<dbReference type="Proteomes" id="UP000002420">
    <property type="component" value="Chromosome"/>
</dbReference>
<dbReference type="PROSITE" id="PS50885">
    <property type="entry name" value="HAMP"/>
    <property type="match status" value="1"/>
</dbReference>
<proteinExistence type="predicted"/>
<feature type="compositionally biased region" description="Pro residues" evidence="14">
    <location>
        <begin position="55"/>
        <end position="73"/>
    </location>
</feature>
<dbReference type="SMART" id="SM00304">
    <property type="entry name" value="HAMP"/>
    <property type="match status" value="1"/>
</dbReference>
<evidence type="ECO:0000256" key="14">
    <source>
        <dbReference type="SAM" id="MobiDB-lite"/>
    </source>
</evidence>
<dbReference type="Gene3D" id="3.30.565.10">
    <property type="entry name" value="Histidine kinase-like ATPase, C-terminal domain"/>
    <property type="match status" value="1"/>
</dbReference>
<evidence type="ECO:0000256" key="5">
    <source>
        <dbReference type="ARBA" id="ARBA00022553"/>
    </source>
</evidence>
<feature type="transmembrane region" description="Helical" evidence="15">
    <location>
        <begin position="81"/>
        <end position="105"/>
    </location>
</feature>
<keyword evidence="19" id="KW-1185">Reference proteome</keyword>
<keyword evidence="8" id="KW-0547">Nucleotide-binding</keyword>
<evidence type="ECO:0000313" key="18">
    <source>
        <dbReference type="EMBL" id="ACD93789.1"/>
    </source>
</evidence>
<evidence type="ECO:0000256" key="13">
    <source>
        <dbReference type="ARBA" id="ARBA00023136"/>
    </source>
</evidence>
<dbReference type="eggNOG" id="COG2205">
    <property type="taxonomic scope" value="Bacteria"/>
</dbReference>
<dbReference type="AlphaFoldDB" id="B3E9C3"/>
<evidence type="ECO:0000256" key="12">
    <source>
        <dbReference type="ARBA" id="ARBA00023012"/>
    </source>
</evidence>
<evidence type="ECO:0000256" key="15">
    <source>
        <dbReference type="SAM" id="Phobius"/>
    </source>
</evidence>
<evidence type="ECO:0000256" key="7">
    <source>
        <dbReference type="ARBA" id="ARBA00022692"/>
    </source>
</evidence>
<evidence type="ECO:0000256" key="11">
    <source>
        <dbReference type="ARBA" id="ARBA00022989"/>
    </source>
</evidence>
<dbReference type="CDD" id="cd00082">
    <property type="entry name" value="HisKA"/>
    <property type="match status" value="1"/>
</dbReference>
<dbReference type="STRING" id="398767.Glov_0051"/>